<name>A0ABR3A2E0_9AGAR</name>
<evidence type="ECO:0000313" key="4">
    <source>
        <dbReference type="EMBL" id="KAL0067194.1"/>
    </source>
</evidence>
<dbReference type="InterPro" id="IPR002870">
    <property type="entry name" value="Peptidase_M12B_N"/>
</dbReference>
<keyword evidence="5" id="KW-1185">Reference proteome</keyword>
<dbReference type="EMBL" id="JBBXMP010000028">
    <property type="protein sequence ID" value="KAL0067194.1"/>
    <property type="molecule type" value="Genomic_DNA"/>
</dbReference>
<evidence type="ECO:0000256" key="1">
    <source>
        <dbReference type="ARBA" id="ARBA00023157"/>
    </source>
</evidence>
<keyword evidence="1" id="KW-1015">Disulfide bond</keyword>
<feature type="chain" id="PRO_5045359069" description="Peptidase M12B propeptide domain-containing protein" evidence="2">
    <location>
        <begin position="22"/>
        <end position="304"/>
    </location>
</feature>
<evidence type="ECO:0000259" key="3">
    <source>
        <dbReference type="Pfam" id="PF01562"/>
    </source>
</evidence>
<dbReference type="Proteomes" id="UP001437256">
    <property type="component" value="Unassembled WGS sequence"/>
</dbReference>
<comment type="caution">
    <text evidence="4">The sequence shown here is derived from an EMBL/GenBank/DDBJ whole genome shotgun (WGS) entry which is preliminary data.</text>
</comment>
<gene>
    <name evidence="4" type="ORF">AAF712_005764</name>
</gene>
<dbReference type="Pfam" id="PF01562">
    <property type="entry name" value="Pep_M12B_propep"/>
    <property type="match status" value="1"/>
</dbReference>
<proteinExistence type="predicted"/>
<protein>
    <recommendedName>
        <fullName evidence="3">Peptidase M12B propeptide domain-containing protein</fullName>
    </recommendedName>
</protein>
<accession>A0ABR3A2E0</accession>
<feature type="domain" description="Peptidase M12B propeptide" evidence="3">
    <location>
        <begin position="34"/>
        <end position="106"/>
    </location>
</feature>
<evidence type="ECO:0000313" key="5">
    <source>
        <dbReference type="Proteomes" id="UP001437256"/>
    </source>
</evidence>
<evidence type="ECO:0000256" key="2">
    <source>
        <dbReference type="SAM" id="SignalP"/>
    </source>
</evidence>
<sequence>MLLPSSLLYFLLAGLVIYSEASSQAPRPLKRLAHPTTHHVDIFPRNSGSKRNLDSDSGSLRFDDAFRLTLSAFEETFHIHLTPNDHLVHPTARITYYDRDPLTGETIQQSVPLLREDVRVYEGYVIHPDHTEGRKLEDIAGVREGFSSYPERGWARVTVFEHEDGESPVYEGAFSVDGVIHHIMTKENYNRVKRPSDPEAEDLDESLVIWRDIDIMSEEEEYFGRTGQPLPPSLHPKPHTCGHDTLEYNVDPALNSALRTHHDFSLWPALSLWPRQSGGDDAGGGGISSNIQLTLPIALHGGRS</sequence>
<feature type="signal peptide" evidence="2">
    <location>
        <begin position="1"/>
        <end position="21"/>
    </location>
</feature>
<organism evidence="4 5">
    <name type="scientific">Marasmius tenuissimus</name>
    <dbReference type="NCBI Taxonomy" id="585030"/>
    <lineage>
        <taxon>Eukaryota</taxon>
        <taxon>Fungi</taxon>
        <taxon>Dikarya</taxon>
        <taxon>Basidiomycota</taxon>
        <taxon>Agaricomycotina</taxon>
        <taxon>Agaricomycetes</taxon>
        <taxon>Agaricomycetidae</taxon>
        <taxon>Agaricales</taxon>
        <taxon>Marasmiineae</taxon>
        <taxon>Marasmiaceae</taxon>
        <taxon>Marasmius</taxon>
    </lineage>
</organism>
<reference evidence="4 5" key="1">
    <citation type="submission" date="2024-05" db="EMBL/GenBank/DDBJ databases">
        <title>A draft genome resource for the thread blight pathogen Marasmius tenuissimus strain MS-2.</title>
        <authorList>
            <person name="Yulfo-Soto G.E."/>
            <person name="Baruah I.K."/>
            <person name="Amoako-Attah I."/>
            <person name="Bukari Y."/>
            <person name="Meinhardt L.W."/>
            <person name="Bailey B.A."/>
            <person name="Cohen S.P."/>
        </authorList>
    </citation>
    <scope>NUCLEOTIDE SEQUENCE [LARGE SCALE GENOMIC DNA]</scope>
    <source>
        <strain evidence="4 5">MS-2</strain>
    </source>
</reference>
<keyword evidence="2" id="KW-0732">Signal</keyword>